<dbReference type="Proteomes" id="UP000481858">
    <property type="component" value="Unassembled WGS sequence"/>
</dbReference>
<dbReference type="GO" id="GO:0003937">
    <property type="term" value="F:IMP cyclohydrolase activity"/>
    <property type="evidence" value="ECO:0007669"/>
    <property type="project" value="UniProtKB-EC"/>
</dbReference>
<comment type="function">
    <text evidence="12">Bifunctional enzyme that catalyzes the last two steps of purine biosynthesis. Acts as a transformylase that incorporates a formyl group to the AMP analog AICAR (5-amino-1-(5-phospho-beta-D-ribosyl)imidazole-4-carboxamide) to produce the intermediate formyl-AICAR (FAICAR). Also catalyzes the cyclization of FAICAR to IMP.</text>
</comment>
<dbReference type="Gene3D" id="3.40.50.1380">
    <property type="entry name" value="Methylglyoxal synthase-like domain"/>
    <property type="match status" value="1"/>
</dbReference>
<dbReference type="GO" id="GO:0004643">
    <property type="term" value="F:phosphoribosylaminoimidazolecarboxamide formyltransferase activity"/>
    <property type="evidence" value="ECO:0007669"/>
    <property type="project" value="UniProtKB-EC"/>
</dbReference>
<evidence type="ECO:0000256" key="6">
    <source>
        <dbReference type="ARBA" id="ARBA00022679"/>
    </source>
</evidence>
<name>A0A7C8MQ93_9PEZI</name>
<dbReference type="Pfam" id="PF01808">
    <property type="entry name" value="AICARFT_IMPCHas"/>
    <property type="match status" value="1"/>
</dbReference>
<dbReference type="SMART" id="SM00851">
    <property type="entry name" value="MGS"/>
    <property type="match status" value="1"/>
</dbReference>
<evidence type="ECO:0000313" key="14">
    <source>
        <dbReference type="EMBL" id="KAF2962814.1"/>
    </source>
</evidence>
<dbReference type="InterPro" id="IPR002695">
    <property type="entry name" value="PurH-like"/>
</dbReference>
<reference evidence="14 15" key="1">
    <citation type="submission" date="2019-12" db="EMBL/GenBank/DDBJ databases">
        <title>Draft genome sequence of the ascomycete Xylaria multiplex DSM 110363.</title>
        <authorList>
            <person name="Buettner E."/>
            <person name="Kellner H."/>
        </authorList>
    </citation>
    <scope>NUCLEOTIDE SEQUENCE [LARGE SCALE GENOMIC DNA]</scope>
    <source>
        <strain evidence="14 15">DSM 110363</strain>
    </source>
</reference>
<evidence type="ECO:0000256" key="4">
    <source>
        <dbReference type="ARBA" id="ARBA00007667"/>
    </source>
</evidence>
<dbReference type="InterPro" id="IPR036914">
    <property type="entry name" value="MGS-like_dom_sf"/>
</dbReference>
<evidence type="ECO:0000256" key="12">
    <source>
        <dbReference type="ARBA" id="ARBA00054363"/>
    </source>
</evidence>
<keyword evidence="7" id="KW-0658">Purine biosynthesis</keyword>
<comment type="subcellular location">
    <subcellularLocation>
        <location evidence="1">Cytoplasm</location>
        <location evidence="1">Cytosol</location>
    </subcellularLocation>
</comment>
<dbReference type="PROSITE" id="PS51855">
    <property type="entry name" value="MGS"/>
    <property type="match status" value="1"/>
</dbReference>
<dbReference type="PIRSF" id="PIRSF000414">
    <property type="entry name" value="AICARFT_IMPCHas"/>
    <property type="match status" value="1"/>
</dbReference>
<keyword evidence="6" id="KW-0808">Transferase</keyword>
<sequence>MSQRIAILSVYDKTGLLDLAKGLVQQNVRILASGGTARMIRESGFPVEDISAITKAPEMLSGRVKTLHPAVHAGILARNLESDEKDLAEQNIDKVDYVICNLYPFKDTIAKPNVTVPEAVEEIDIGGVTLIRAAAKNHARVTILSDPQDYPAFLKELEQGEIKESSRNTYALKAFEHTADYDTHISAFFRSRYADGTQHMTLRYGANPHQKPAAAYTPSANLPFKVLGGSPGYINLLDALNSWALVKELKKALGKPAAASFKHVSPAGAAIGVPLSADERKVYFVDDIQGIETSGLAQAYARARGADRMSSFGDVIALSDVVDIPTASIISKEVSDGVIAPGYEDAALEILKKKKGGKYLVLQMDPEYKPDTMETRTVYGVTLSQHRNDVEISPDSFGKTITPKDFVVPESAARDLAVATIALKYTQSNSVCYAKDGQVIGLGAGQQSRIHCTRLAGDKADNWWLRFHPRVLSIKWKKGTKRPDKSNAIDLLVSGELPKSGPEREQFEAVFEEIPAAFSEEERNDWLSKLGDVAVSSDAFFPFIDNVYRAHRSGAKYIAAPGGSQNDSAVYGTADKLGIVFVEQNVRLFHH</sequence>
<dbReference type="GO" id="GO:0005829">
    <property type="term" value="C:cytosol"/>
    <property type="evidence" value="ECO:0007669"/>
    <property type="project" value="UniProtKB-SubCell"/>
</dbReference>
<dbReference type="InterPro" id="IPR024050">
    <property type="entry name" value="AICAR_Tfase_insert_dom_sf"/>
</dbReference>
<evidence type="ECO:0000256" key="9">
    <source>
        <dbReference type="ARBA" id="ARBA00023268"/>
    </source>
</evidence>
<keyword evidence="15" id="KW-1185">Reference proteome</keyword>
<dbReference type="Gene3D" id="1.10.287.440">
    <property type="match status" value="1"/>
</dbReference>
<dbReference type="GO" id="GO:0006189">
    <property type="term" value="P:'de novo' IMP biosynthetic process"/>
    <property type="evidence" value="ECO:0007669"/>
    <property type="project" value="UniProtKB-UniPathway"/>
</dbReference>
<keyword evidence="9" id="KW-0511">Multifunctional enzyme</keyword>
<dbReference type="SUPFAM" id="SSF52335">
    <property type="entry name" value="Methylglyoxal synthase-like"/>
    <property type="match status" value="1"/>
</dbReference>
<dbReference type="SMART" id="SM00798">
    <property type="entry name" value="AICARFT_IMPCHas"/>
    <property type="match status" value="1"/>
</dbReference>
<keyword evidence="5" id="KW-0963">Cytoplasm</keyword>
<organism evidence="14 15">
    <name type="scientific">Xylaria multiplex</name>
    <dbReference type="NCBI Taxonomy" id="323545"/>
    <lineage>
        <taxon>Eukaryota</taxon>
        <taxon>Fungi</taxon>
        <taxon>Dikarya</taxon>
        <taxon>Ascomycota</taxon>
        <taxon>Pezizomycotina</taxon>
        <taxon>Sordariomycetes</taxon>
        <taxon>Xylariomycetidae</taxon>
        <taxon>Xylariales</taxon>
        <taxon>Xylariaceae</taxon>
        <taxon>Xylaria</taxon>
    </lineage>
</organism>
<comment type="pathway">
    <text evidence="2">Purine metabolism; IMP biosynthesis via de novo pathway; IMP from 5-formamido-1-(5-phospho-D-ribosyl)imidazole-4-carboxamide: step 1/1.</text>
</comment>
<dbReference type="UniPathway" id="UPA00074">
    <property type="reaction ID" value="UER00133"/>
</dbReference>
<evidence type="ECO:0000256" key="5">
    <source>
        <dbReference type="ARBA" id="ARBA00022490"/>
    </source>
</evidence>
<evidence type="ECO:0000256" key="7">
    <source>
        <dbReference type="ARBA" id="ARBA00022755"/>
    </source>
</evidence>
<evidence type="ECO:0000256" key="1">
    <source>
        <dbReference type="ARBA" id="ARBA00004514"/>
    </source>
</evidence>
<dbReference type="HAMAP" id="MF_00139">
    <property type="entry name" value="PurH"/>
    <property type="match status" value="1"/>
</dbReference>
<dbReference type="AlphaFoldDB" id="A0A7C8MQ93"/>
<dbReference type="OrthoDB" id="6017153at2759"/>
<gene>
    <name evidence="14" type="ORF">GQX73_g10756</name>
</gene>
<comment type="caution">
    <text evidence="14">The sequence shown here is derived from an EMBL/GenBank/DDBJ whole genome shotgun (WGS) entry which is preliminary data.</text>
</comment>
<dbReference type="CDD" id="cd01421">
    <property type="entry name" value="IMPCH"/>
    <property type="match status" value="1"/>
</dbReference>
<evidence type="ECO:0000256" key="2">
    <source>
        <dbReference type="ARBA" id="ARBA00004844"/>
    </source>
</evidence>
<evidence type="ECO:0000256" key="11">
    <source>
        <dbReference type="ARBA" id="ARBA00050687"/>
    </source>
</evidence>
<dbReference type="SUPFAM" id="SSF53927">
    <property type="entry name" value="Cytidine deaminase-like"/>
    <property type="match status" value="1"/>
</dbReference>
<dbReference type="NCBIfam" id="NF005492">
    <property type="entry name" value="PRK07106.1"/>
    <property type="match status" value="1"/>
</dbReference>
<comment type="pathway">
    <text evidence="3">Purine metabolism; IMP biosynthesis via de novo pathway; 5-formamido-1-(5-phospho-D-ribosyl)imidazole-4-carboxamide from 5-amino-1-(5-phospho-D-ribosyl)imidazole-4-carboxamide (10-formyl THF route): step 1/1.</text>
</comment>
<evidence type="ECO:0000256" key="3">
    <source>
        <dbReference type="ARBA" id="ARBA00004954"/>
    </source>
</evidence>
<proteinExistence type="inferred from homology"/>
<feature type="domain" description="MGS-like" evidence="13">
    <location>
        <begin position="1"/>
        <end position="145"/>
    </location>
</feature>
<evidence type="ECO:0000259" key="13">
    <source>
        <dbReference type="PROSITE" id="PS51855"/>
    </source>
</evidence>
<dbReference type="InterPro" id="IPR024051">
    <property type="entry name" value="AICAR_Tfase_dup_dom_sf"/>
</dbReference>
<dbReference type="InterPro" id="IPR016193">
    <property type="entry name" value="Cytidine_deaminase-like"/>
</dbReference>
<dbReference type="FunCoup" id="A0A7C8MQ93">
    <property type="interactions" value="944"/>
</dbReference>
<comment type="similarity">
    <text evidence="4">Belongs to the PurH family.</text>
</comment>
<dbReference type="FunFam" id="3.40.50.1380:FF:000003">
    <property type="entry name" value="Bifunctional purine biosynthesis protein"/>
    <property type="match status" value="1"/>
</dbReference>
<dbReference type="NCBIfam" id="TIGR00355">
    <property type="entry name" value="purH"/>
    <property type="match status" value="1"/>
</dbReference>
<dbReference type="FunFam" id="1.10.287.440:FF:000001">
    <property type="entry name" value="Bifunctional purine biosynthesis protein PURH"/>
    <property type="match status" value="1"/>
</dbReference>
<dbReference type="PANTHER" id="PTHR11692:SF0">
    <property type="entry name" value="BIFUNCTIONAL PURINE BIOSYNTHESIS PROTEIN ATIC"/>
    <property type="match status" value="1"/>
</dbReference>
<dbReference type="Gene3D" id="3.40.140.20">
    <property type="match status" value="2"/>
</dbReference>
<keyword evidence="8" id="KW-0378">Hydrolase</keyword>
<dbReference type="EMBL" id="WUBL01000271">
    <property type="protein sequence ID" value="KAF2962814.1"/>
    <property type="molecule type" value="Genomic_DNA"/>
</dbReference>
<comment type="catalytic activity">
    <reaction evidence="10">
        <text>(6R)-10-formyltetrahydrofolate + 5-amino-1-(5-phospho-beta-D-ribosyl)imidazole-4-carboxamide = 5-formamido-1-(5-phospho-D-ribosyl)imidazole-4-carboxamide + (6S)-5,6,7,8-tetrahydrofolate</text>
        <dbReference type="Rhea" id="RHEA:22192"/>
        <dbReference type="ChEBI" id="CHEBI:57453"/>
        <dbReference type="ChEBI" id="CHEBI:58467"/>
        <dbReference type="ChEBI" id="CHEBI:58475"/>
        <dbReference type="ChEBI" id="CHEBI:195366"/>
        <dbReference type="EC" id="2.1.2.3"/>
    </reaction>
</comment>
<dbReference type="InterPro" id="IPR011607">
    <property type="entry name" value="MGS-like_dom"/>
</dbReference>
<evidence type="ECO:0000256" key="8">
    <source>
        <dbReference type="ARBA" id="ARBA00022801"/>
    </source>
</evidence>
<dbReference type="InParanoid" id="A0A7C8MQ93"/>
<comment type="catalytic activity">
    <reaction evidence="11">
        <text>IMP + H2O = 5-formamido-1-(5-phospho-D-ribosyl)imidazole-4-carboxamide</text>
        <dbReference type="Rhea" id="RHEA:18445"/>
        <dbReference type="ChEBI" id="CHEBI:15377"/>
        <dbReference type="ChEBI" id="CHEBI:58053"/>
        <dbReference type="ChEBI" id="CHEBI:58467"/>
        <dbReference type="EC" id="3.5.4.10"/>
    </reaction>
</comment>
<evidence type="ECO:0000313" key="15">
    <source>
        <dbReference type="Proteomes" id="UP000481858"/>
    </source>
</evidence>
<dbReference type="FunFam" id="3.40.140.20:FF:000003">
    <property type="entry name" value="Bifunctional purine biosynthesis protein"/>
    <property type="match status" value="1"/>
</dbReference>
<dbReference type="Pfam" id="PF02142">
    <property type="entry name" value="MGS"/>
    <property type="match status" value="1"/>
</dbReference>
<accession>A0A7C8MQ93</accession>
<evidence type="ECO:0000256" key="10">
    <source>
        <dbReference type="ARBA" id="ARBA00050488"/>
    </source>
</evidence>
<dbReference type="PANTHER" id="PTHR11692">
    <property type="entry name" value="BIFUNCTIONAL PURINE BIOSYNTHESIS PROTEIN PURH"/>
    <property type="match status" value="1"/>
</dbReference>
<protein>
    <recommendedName>
        <fullName evidence="13">MGS-like domain-containing protein</fullName>
    </recommendedName>
</protein>